<accession>A0A081A7B5</accession>
<feature type="compositionally biased region" description="Low complexity" evidence="1">
    <location>
        <begin position="23"/>
        <end position="34"/>
    </location>
</feature>
<feature type="region of interest" description="Disordered" evidence="1">
    <location>
        <begin position="78"/>
        <end position="109"/>
    </location>
</feature>
<evidence type="ECO:0008006" key="4">
    <source>
        <dbReference type="Google" id="ProtNLM"/>
    </source>
</evidence>
<evidence type="ECO:0000256" key="1">
    <source>
        <dbReference type="SAM" id="MobiDB-lite"/>
    </source>
</evidence>
<protein>
    <recommendedName>
        <fullName evidence="4">BED-type domain-containing protein</fullName>
    </recommendedName>
</protein>
<organism evidence="2 3">
    <name type="scientific">Phytophthora nicotianae P1976</name>
    <dbReference type="NCBI Taxonomy" id="1317066"/>
    <lineage>
        <taxon>Eukaryota</taxon>
        <taxon>Sar</taxon>
        <taxon>Stramenopiles</taxon>
        <taxon>Oomycota</taxon>
        <taxon>Peronosporomycetes</taxon>
        <taxon>Peronosporales</taxon>
        <taxon>Peronosporaceae</taxon>
        <taxon>Phytophthora</taxon>
    </lineage>
</organism>
<evidence type="ECO:0000313" key="2">
    <source>
        <dbReference type="EMBL" id="ETO74776.1"/>
    </source>
</evidence>
<evidence type="ECO:0000313" key="3">
    <source>
        <dbReference type="Proteomes" id="UP000028582"/>
    </source>
</evidence>
<feature type="compositionally biased region" description="Low complexity" evidence="1">
    <location>
        <begin position="97"/>
        <end position="106"/>
    </location>
</feature>
<name>A0A081A7B5_PHYNI</name>
<gene>
    <name evidence="2" type="ORF">F444_09574</name>
</gene>
<sequence length="214" mass="23873">MTPDQAPIADQRRTIPAAPSPPSAARSARSWTSPFRSPPGFVLRRSPRYSPYCEGIPFSSPSSQQLNSLPVTQLITFSPQPRTITPSRPPRSPAPPRSSRASPLRTGRPRNDIWDNYYIEKENGKKHGRCKYCVNVPSRRKLSGVLLNHVRQEVHLNVLDLINEQDYVSLVTDGWSDINGASIITFMVVAPGMPSLFWSCSAPIVPGEYRITHQ</sequence>
<dbReference type="Proteomes" id="UP000028582">
    <property type="component" value="Unassembled WGS sequence"/>
</dbReference>
<proteinExistence type="predicted"/>
<comment type="caution">
    <text evidence="2">The sequence shown here is derived from an EMBL/GenBank/DDBJ whole genome shotgun (WGS) entry which is preliminary data.</text>
</comment>
<dbReference type="OrthoDB" id="144450at2759"/>
<feature type="compositionally biased region" description="Pro residues" evidence="1">
    <location>
        <begin position="87"/>
        <end position="96"/>
    </location>
</feature>
<dbReference type="AlphaFoldDB" id="A0A081A7B5"/>
<dbReference type="EMBL" id="ANJA01001757">
    <property type="protein sequence ID" value="ETO74776.1"/>
    <property type="molecule type" value="Genomic_DNA"/>
</dbReference>
<feature type="region of interest" description="Disordered" evidence="1">
    <location>
        <begin position="1"/>
        <end position="46"/>
    </location>
</feature>
<reference evidence="2 3" key="1">
    <citation type="submission" date="2013-11" db="EMBL/GenBank/DDBJ databases">
        <title>The Genome Sequence of Phytophthora parasitica P1976.</title>
        <authorList>
            <consortium name="The Broad Institute Genomics Platform"/>
            <person name="Russ C."/>
            <person name="Tyler B."/>
            <person name="Panabieres F."/>
            <person name="Shan W."/>
            <person name="Tripathy S."/>
            <person name="Grunwald N."/>
            <person name="Machado M."/>
            <person name="Johnson C.S."/>
            <person name="Walker B."/>
            <person name="Young S."/>
            <person name="Zeng Q."/>
            <person name="Gargeya S."/>
            <person name="Fitzgerald M."/>
            <person name="Haas B."/>
            <person name="Abouelleil A."/>
            <person name="Allen A.W."/>
            <person name="Alvarado L."/>
            <person name="Arachchi H.M."/>
            <person name="Berlin A.M."/>
            <person name="Chapman S.B."/>
            <person name="Gainer-Dewar J."/>
            <person name="Goldberg J."/>
            <person name="Griggs A."/>
            <person name="Gujja S."/>
            <person name="Hansen M."/>
            <person name="Howarth C."/>
            <person name="Imamovic A."/>
            <person name="Ireland A."/>
            <person name="Larimer J."/>
            <person name="McCowan C."/>
            <person name="Murphy C."/>
            <person name="Pearson M."/>
            <person name="Poon T.W."/>
            <person name="Priest M."/>
            <person name="Roberts A."/>
            <person name="Saif S."/>
            <person name="Shea T."/>
            <person name="Sisk P."/>
            <person name="Sykes S."/>
            <person name="Wortman J."/>
            <person name="Nusbaum C."/>
            <person name="Birren B."/>
        </authorList>
    </citation>
    <scope>NUCLEOTIDE SEQUENCE [LARGE SCALE GENOMIC DNA]</scope>
    <source>
        <strain evidence="2 3">P1976</strain>
    </source>
</reference>